<dbReference type="SUPFAM" id="SSF57184">
    <property type="entry name" value="Growth factor receptor domain"/>
    <property type="match status" value="1"/>
</dbReference>
<keyword evidence="2" id="KW-0812">Transmembrane</keyword>
<feature type="transmembrane region" description="Helical" evidence="2">
    <location>
        <begin position="1508"/>
        <end position="1528"/>
    </location>
</feature>
<dbReference type="SUPFAM" id="SSF69318">
    <property type="entry name" value="Integrin alpha N-terminal domain"/>
    <property type="match status" value="2"/>
</dbReference>
<feature type="transmembrane region" description="Helical" evidence="2">
    <location>
        <begin position="1608"/>
        <end position="1629"/>
    </location>
</feature>
<sequence>MSYKARETEMTLLVLLLCVVVEGVAGASGGGHTPFPRPDIPQCRAEMAAVEHEVSTAANGPWSLIAVDMDGDEDLDLVSASAYDDKIAWYENTDGVGTFGPQQVVSTAADSARSVIAADIDGDGDLDLASASESDDKIAWYENTDGLGTFGPQQVVSTAANGAQSVIAADIDGDGDMDLASASLDDDKIAWYENTDGFGTFGPQQVVSTAADRARSVIAADIDGDGDMDLASASELDSKISWYENTDGAGTFGPQQVVSTAANGAKSVVAADIDGDGDLDLASASSSDDKIAWYENTDGAGSFGPQQVVSTAADGAQSVIAADIDGDGDLDLASASHADDKIAWYENTDGSGSFGPQQVVSTAADFGQSVIAADIDGDDDLDLASSSVLDNKISWYENTNQTAAFGPQQVVSTAAVYASSVIAADIDGDGDLDLASASAYDNKIAWYENTDGAGSFGPQQVVSTAANGARSVIAADIDGDGDLDLASAYSNTIAWYENTDGAGSFGPQQVVSTTTTLAVSVFAADIDGDGDMDLASASSSLDQIVWFENTDGAGTFGPQQVVSTAADGAASVIAADIDGDGDLDLASASQVDDKIAWYENTDGFGTFGPQQVVSTAATSARSVIAADMDGDGDLDLASASFNDDKIAWYENTDGLGTFGPQQVVSTAANGAKFVVAADIDGDGDMDLASASHADDKIAWYSCFSRGPFHAYAATTHSLDTSCMSYNSPAACLSSALTRLSRCMRDTLLLPPGRYSCFRDKHLHMFDKSIILASTESGTATFACNGNALFRLTSTSNSYTELDLVGLRLENLGNSHATPIVGSSGLRVEDGNSVLRLRNVTIDGGSSPSTSNQLAGGRGGCLLVTDGAKVEIVNSTLTRCTAGSDGGAVALMDSGSELVLQSSRIESSTASNDGGAVWAGADTIVAIADGSSLSANSAGSSGGGLSASDNTHIVLMDCSLDSNTAGGLGGGLFLSPFTIANVSTSAITGNTASFGGGLAVSSDPTSTAGKFSVVDIPTASPLAPTSSHALMLDDVTVTANTASRVGGGFFVCGAQVTVSGHSAWSSNAALWSPTARSSADAFECGGGPWLDTSAAQLDLGSPDIQGPPATLAWAVEPTAVVEAGGVVTGAVRVYDAFGRNVVYRTTIAQTIYAASPALPPLGLPDILLESPNVALPSATLSIVDGALVPATVTFSVSLVTDGSGRGLPVPPLPGSVDIVPCGLGRGGVTEDDVTTCAPCLDGTESLEVSLAPCTAQSSCPTNTLRLAANTTNEPCVCVPGFYTPSGQFNEPCIACPSGGLCTGGTARPVAGPGFFPDESDPTLFLACPNPDACAGQGRCQAGYGDRLCAQCLPDYYRLRGKCYACKAGVNTIVTVLLVLAALVVAAALVSFSLAEAVRYKFAAAMIGLNALQISALYGRLELDWGPVAAVYFDITSFVNLNLELTSPECSLASGADAWVIKLVLTLVLPVLAAAAIVVVGCGFAAGITIKLRPVASYSLGQLAGACKRAWFQSLVLLYLPLTGAAFSVFGCRRDEAGRWVLDADPVRSCYNSAWWTGLFPIGLAGIVVYAVAIPGCVVWVLRRARDRMEATTFAARYGFLVGRFTSSHWWFEAAIMARKLMVVMCMTFFFTDEGKANGTVFALVGSFAQLIYAQPYGRSFHNALAVTVLAATMSVLYAGTFDDYTLRMVGVVVGVVATMAAIVIGNGIDLWLIARHERQADEEYFQSGVSDFATSAATPVGGGSFGNDVELDKGRLGSDEPVNSHSIEMFSVGGEADDSISLGLHSANAPSMYSID</sequence>
<dbReference type="InterPro" id="IPR056047">
    <property type="entry name" value="CRMPA-like_DUF7630"/>
</dbReference>
<dbReference type="eggNOG" id="ENOG502RX97">
    <property type="taxonomic scope" value="Eukaryota"/>
</dbReference>
<dbReference type="CDD" id="cd00185">
    <property type="entry name" value="TNFRSF"/>
    <property type="match status" value="1"/>
</dbReference>
<evidence type="ECO:0000256" key="2">
    <source>
        <dbReference type="SAM" id="Phobius"/>
    </source>
</evidence>
<feature type="transmembrane region" description="Helical" evidence="2">
    <location>
        <begin position="1683"/>
        <end position="1707"/>
    </location>
</feature>
<evidence type="ECO:0000313" key="5">
    <source>
        <dbReference type="EMBL" id="KNC50974.1"/>
    </source>
</evidence>
<evidence type="ECO:0000256" key="3">
    <source>
        <dbReference type="SAM" id="SignalP"/>
    </source>
</evidence>
<dbReference type="InterPro" id="IPR011050">
    <property type="entry name" value="Pectin_lyase_fold/virulence"/>
</dbReference>
<keyword evidence="6" id="KW-1185">Reference proteome</keyword>
<evidence type="ECO:0000313" key="6">
    <source>
        <dbReference type="Proteomes" id="UP000054408"/>
    </source>
</evidence>
<keyword evidence="2" id="KW-0472">Membrane</keyword>
<feature type="transmembrane region" description="Helical" evidence="2">
    <location>
        <begin position="1557"/>
        <end position="1580"/>
    </location>
</feature>
<feature type="domain" description="DUF7630" evidence="4">
    <location>
        <begin position="1323"/>
        <end position="1364"/>
    </location>
</feature>
<keyword evidence="1 3" id="KW-0732">Signal</keyword>
<feature type="transmembrane region" description="Helical" evidence="2">
    <location>
        <begin position="1659"/>
        <end position="1677"/>
    </location>
</feature>
<feature type="transmembrane region" description="Helical" evidence="2">
    <location>
        <begin position="1465"/>
        <end position="1488"/>
    </location>
</feature>
<dbReference type="OrthoDB" id="10022113at2759"/>
<feature type="chain" id="PRO_5005537123" evidence="3">
    <location>
        <begin position="27"/>
        <end position="1795"/>
    </location>
</feature>
<proteinExistence type="predicted"/>
<name>A0A0L0DFB4_THETB</name>
<gene>
    <name evidence="5" type="ORF">AMSG_07231</name>
</gene>
<dbReference type="EMBL" id="GL349463">
    <property type="protein sequence ID" value="KNC50974.1"/>
    <property type="molecule type" value="Genomic_DNA"/>
</dbReference>
<evidence type="ECO:0000256" key="1">
    <source>
        <dbReference type="ARBA" id="ARBA00022729"/>
    </source>
</evidence>
<evidence type="ECO:0000259" key="4">
    <source>
        <dbReference type="Pfam" id="PF24633"/>
    </source>
</evidence>
<dbReference type="PANTHER" id="PTHR45460:SF2">
    <property type="entry name" value="ALPHA 1,3 GLUCANASE, GH71 FAMILY (EUROFUNG)"/>
    <property type="match status" value="1"/>
</dbReference>
<feature type="transmembrane region" description="Helical" evidence="2">
    <location>
        <begin position="1371"/>
        <end position="1393"/>
    </location>
</feature>
<organism evidence="5 6">
    <name type="scientific">Thecamonas trahens ATCC 50062</name>
    <dbReference type="NCBI Taxonomy" id="461836"/>
    <lineage>
        <taxon>Eukaryota</taxon>
        <taxon>Apusozoa</taxon>
        <taxon>Apusomonadida</taxon>
        <taxon>Apusomonadidae</taxon>
        <taxon>Thecamonas</taxon>
    </lineage>
</organism>
<dbReference type="Proteomes" id="UP000054408">
    <property type="component" value="Unassembled WGS sequence"/>
</dbReference>
<dbReference type="Gene3D" id="2.130.10.130">
    <property type="entry name" value="Integrin alpha, N-terminal"/>
    <property type="match status" value="4"/>
</dbReference>
<protein>
    <submittedName>
        <fullName evidence="5">Fibronectin type III domain-containing protein</fullName>
    </submittedName>
</protein>
<dbReference type="InterPro" id="IPR009030">
    <property type="entry name" value="Growth_fac_rcpt_cys_sf"/>
</dbReference>
<reference evidence="5 6" key="1">
    <citation type="submission" date="2010-05" db="EMBL/GenBank/DDBJ databases">
        <title>The Genome Sequence of Thecamonas trahens ATCC 50062.</title>
        <authorList>
            <consortium name="The Broad Institute Genome Sequencing Platform"/>
            <person name="Russ C."/>
            <person name="Cuomo C."/>
            <person name="Shea T."/>
            <person name="Young S.K."/>
            <person name="Zeng Q."/>
            <person name="Koehrsen M."/>
            <person name="Haas B."/>
            <person name="Borodovsky M."/>
            <person name="Guigo R."/>
            <person name="Alvarado L."/>
            <person name="Berlin A."/>
            <person name="Bochicchio J."/>
            <person name="Borenstein D."/>
            <person name="Chapman S."/>
            <person name="Chen Z."/>
            <person name="Freedman E."/>
            <person name="Gellesch M."/>
            <person name="Goldberg J."/>
            <person name="Griggs A."/>
            <person name="Gujja S."/>
            <person name="Heilman E."/>
            <person name="Heiman D."/>
            <person name="Hepburn T."/>
            <person name="Howarth C."/>
            <person name="Jen D."/>
            <person name="Larson L."/>
            <person name="Mehta T."/>
            <person name="Park D."/>
            <person name="Pearson M."/>
            <person name="Roberts A."/>
            <person name="Saif S."/>
            <person name="Shenoy N."/>
            <person name="Sisk P."/>
            <person name="Stolte C."/>
            <person name="Sykes S."/>
            <person name="Thomson T."/>
            <person name="Walk T."/>
            <person name="White J."/>
            <person name="Yandava C."/>
            <person name="Burger G."/>
            <person name="Gray M.W."/>
            <person name="Holland P.W.H."/>
            <person name="King N."/>
            <person name="Lang F.B.F."/>
            <person name="Roger A.J."/>
            <person name="Ruiz-Trillo I."/>
            <person name="Lander E."/>
            <person name="Nusbaum C."/>
        </authorList>
    </citation>
    <scope>NUCLEOTIDE SEQUENCE [LARGE SCALE GENOMIC DNA]</scope>
    <source>
        <strain evidence="5 6">ATCC 50062</strain>
    </source>
</reference>
<dbReference type="GeneID" id="25566198"/>
<dbReference type="PANTHER" id="PTHR45460">
    <property type="entry name" value="SIMILAR TO CYSTEINE PROTEINASE"/>
    <property type="match status" value="1"/>
</dbReference>
<dbReference type="InterPro" id="IPR028994">
    <property type="entry name" value="Integrin_alpha_N"/>
</dbReference>
<accession>A0A0L0DFB4</accession>
<dbReference type="Pfam" id="PF24633">
    <property type="entry name" value="DUF7630"/>
    <property type="match status" value="1"/>
</dbReference>
<feature type="signal peptide" evidence="3">
    <location>
        <begin position="1"/>
        <end position="26"/>
    </location>
</feature>
<dbReference type="SUPFAM" id="SSF51126">
    <property type="entry name" value="Pectin lyase-like"/>
    <property type="match status" value="1"/>
</dbReference>
<dbReference type="RefSeq" id="XP_013756668.1">
    <property type="nucleotide sequence ID" value="XM_013901214.1"/>
</dbReference>
<keyword evidence="2" id="KW-1133">Transmembrane helix</keyword>
<dbReference type="InterPro" id="IPR013517">
    <property type="entry name" value="FG-GAP"/>
</dbReference>
<dbReference type="Pfam" id="PF13517">
    <property type="entry name" value="FG-GAP_3"/>
    <property type="match status" value="6"/>
</dbReference>